<organism evidence="2 3">
    <name type="scientific">Xanthomonas campestris pv. phaseoli</name>
    <dbReference type="NCBI Taxonomy" id="317013"/>
    <lineage>
        <taxon>Bacteria</taxon>
        <taxon>Pseudomonadati</taxon>
        <taxon>Pseudomonadota</taxon>
        <taxon>Gammaproteobacteria</taxon>
        <taxon>Lysobacterales</taxon>
        <taxon>Lysobacteraceae</taxon>
        <taxon>Xanthomonas</taxon>
    </lineage>
</organism>
<evidence type="ECO:0000313" key="2">
    <source>
        <dbReference type="EMBL" id="SON92257.1"/>
    </source>
</evidence>
<keyword evidence="1" id="KW-0812">Transmembrane</keyword>
<keyword evidence="1" id="KW-1133">Transmembrane helix</keyword>
<reference evidence="2 3" key="1">
    <citation type="submission" date="2017-10" db="EMBL/GenBank/DDBJ databases">
        <authorList>
            <person name="Regsiter A."/>
            <person name="William W."/>
        </authorList>
    </citation>
    <scope>NUCLEOTIDE SEQUENCE [LARGE SCALE GENOMIC DNA]</scope>
    <source>
        <strain evidence="2 3">CFBP7430</strain>
    </source>
</reference>
<dbReference type="Proteomes" id="UP000234166">
    <property type="component" value="Unassembled WGS sequence"/>
</dbReference>
<dbReference type="AlphaFoldDB" id="A0AB38E6I3"/>
<sequence>MAAEGANITCVFLTVQALYAIIFRIIFREAKENAAVYRLQRADGIEEGGGIRR</sequence>
<protein>
    <submittedName>
        <fullName evidence="2">Uncharacterized protein</fullName>
    </submittedName>
</protein>
<name>A0AB38E6I3_XANCH</name>
<evidence type="ECO:0000313" key="3">
    <source>
        <dbReference type="Proteomes" id="UP000234166"/>
    </source>
</evidence>
<accession>A0AB38E6I3</accession>
<gene>
    <name evidence="2" type="ORF">XAP7430_730078</name>
</gene>
<dbReference type="EMBL" id="OCYS01000131">
    <property type="protein sequence ID" value="SON92257.1"/>
    <property type="molecule type" value="Genomic_DNA"/>
</dbReference>
<evidence type="ECO:0000256" key="1">
    <source>
        <dbReference type="SAM" id="Phobius"/>
    </source>
</evidence>
<feature type="transmembrane region" description="Helical" evidence="1">
    <location>
        <begin position="6"/>
        <end position="27"/>
    </location>
</feature>
<comment type="caution">
    <text evidence="2">The sequence shown here is derived from an EMBL/GenBank/DDBJ whole genome shotgun (WGS) entry which is preliminary data.</text>
</comment>
<keyword evidence="1" id="KW-0472">Membrane</keyword>
<proteinExistence type="predicted"/>